<evidence type="ECO:0000256" key="7">
    <source>
        <dbReference type="ARBA" id="ARBA00022801"/>
    </source>
</evidence>
<feature type="domain" description="Nudix hydrolase" evidence="18">
    <location>
        <begin position="3"/>
        <end position="131"/>
    </location>
</feature>
<dbReference type="GO" id="GO:0008413">
    <property type="term" value="F:8-oxo-7,8-dihydroguanosine triphosphate pyrophosphatase activity"/>
    <property type="evidence" value="ECO:0007669"/>
    <property type="project" value="TreeGrafter"/>
</dbReference>
<dbReference type="InterPro" id="IPR020476">
    <property type="entry name" value="Nudix_hydrolase"/>
</dbReference>
<dbReference type="Pfam" id="PF02581">
    <property type="entry name" value="TMP-TENI"/>
    <property type="match status" value="1"/>
</dbReference>
<dbReference type="CDD" id="cd03425">
    <property type="entry name" value="NUDIX_MutT_NudA_like"/>
    <property type="match status" value="1"/>
</dbReference>
<dbReference type="GO" id="GO:0044716">
    <property type="term" value="F:8-oxo-GDP phosphatase activity"/>
    <property type="evidence" value="ECO:0007669"/>
    <property type="project" value="TreeGrafter"/>
</dbReference>
<dbReference type="Gene3D" id="3.20.20.70">
    <property type="entry name" value="Aldolase class I"/>
    <property type="match status" value="1"/>
</dbReference>
<dbReference type="PANTHER" id="PTHR47707:SF1">
    <property type="entry name" value="NUDIX HYDROLASE FAMILY PROTEIN"/>
    <property type="match status" value="1"/>
</dbReference>
<evidence type="ECO:0000256" key="17">
    <source>
        <dbReference type="RuleBase" id="RU003476"/>
    </source>
</evidence>
<evidence type="ECO:0000256" key="15">
    <source>
        <dbReference type="ARBA" id="ARBA00041979"/>
    </source>
</evidence>
<dbReference type="GO" id="GO:0009228">
    <property type="term" value="P:thiamine biosynthetic process"/>
    <property type="evidence" value="ECO:0007669"/>
    <property type="project" value="UniProtKB-KW"/>
</dbReference>
<dbReference type="PANTHER" id="PTHR47707">
    <property type="entry name" value="8-OXO-DGTP DIPHOSPHATASE"/>
    <property type="match status" value="1"/>
</dbReference>
<organism evidence="19 20">
    <name type="scientific">Chitinibacter fontanus</name>
    <dbReference type="NCBI Taxonomy" id="1737446"/>
    <lineage>
        <taxon>Bacteria</taxon>
        <taxon>Pseudomonadati</taxon>
        <taxon>Pseudomonadota</taxon>
        <taxon>Betaproteobacteria</taxon>
        <taxon>Neisseriales</taxon>
        <taxon>Chitinibacteraceae</taxon>
        <taxon>Chitinibacter</taxon>
    </lineage>
</organism>
<dbReference type="Gene3D" id="3.90.79.10">
    <property type="entry name" value="Nucleoside Triphosphate Pyrophosphohydrolase"/>
    <property type="match status" value="1"/>
</dbReference>
<evidence type="ECO:0000256" key="2">
    <source>
        <dbReference type="ARBA" id="ARBA00005582"/>
    </source>
</evidence>
<evidence type="ECO:0000256" key="9">
    <source>
        <dbReference type="ARBA" id="ARBA00023204"/>
    </source>
</evidence>
<evidence type="ECO:0000256" key="11">
    <source>
        <dbReference type="ARBA" id="ARBA00036904"/>
    </source>
</evidence>
<evidence type="ECO:0000259" key="18">
    <source>
        <dbReference type="PROSITE" id="PS51462"/>
    </source>
</evidence>
<evidence type="ECO:0000256" key="8">
    <source>
        <dbReference type="ARBA" id="ARBA00022842"/>
    </source>
</evidence>
<dbReference type="Proteomes" id="UP000510822">
    <property type="component" value="Chromosome"/>
</dbReference>
<evidence type="ECO:0000256" key="13">
    <source>
        <dbReference type="ARBA" id="ARBA00040794"/>
    </source>
</evidence>
<comment type="similarity">
    <text evidence="2 17">Belongs to the Nudix hydrolase family.</text>
</comment>
<dbReference type="InterPro" id="IPR013785">
    <property type="entry name" value="Aldolase_TIM"/>
</dbReference>
<evidence type="ECO:0000256" key="14">
    <source>
        <dbReference type="ARBA" id="ARBA00041592"/>
    </source>
</evidence>
<evidence type="ECO:0000256" key="3">
    <source>
        <dbReference type="ARBA" id="ARBA00022457"/>
    </source>
</evidence>
<keyword evidence="20" id="KW-1185">Reference proteome</keyword>
<dbReference type="Pfam" id="PF00293">
    <property type="entry name" value="NUDIX"/>
    <property type="match status" value="1"/>
</dbReference>
<dbReference type="InterPro" id="IPR020084">
    <property type="entry name" value="NUDIX_hydrolase_CS"/>
</dbReference>
<dbReference type="InterPro" id="IPR036206">
    <property type="entry name" value="ThiamineP_synth_sf"/>
</dbReference>
<dbReference type="InterPro" id="IPR015797">
    <property type="entry name" value="NUDIX_hydrolase-like_dom_sf"/>
</dbReference>
<evidence type="ECO:0000256" key="1">
    <source>
        <dbReference type="ARBA" id="ARBA00001946"/>
    </source>
</evidence>
<comment type="cofactor">
    <cofactor evidence="1">
        <name>Mg(2+)</name>
        <dbReference type="ChEBI" id="CHEBI:18420"/>
    </cofactor>
</comment>
<keyword evidence="4" id="KW-0235">DNA replication</keyword>
<dbReference type="GO" id="GO:0035539">
    <property type="term" value="F:8-oxo-7,8-dihydrodeoxyguanosine triphosphate pyrophosphatase activity"/>
    <property type="evidence" value="ECO:0007669"/>
    <property type="project" value="UniProtKB-EC"/>
</dbReference>
<keyword evidence="7 17" id="KW-0378">Hydrolase</keyword>
<dbReference type="AlphaFoldDB" id="A0A7D5ZJF5"/>
<dbReference type="GO" id="GO:0006281">
    <property type="term" value="P:DNA repair"/>
    <property type="evidence" value="ECO:0007669"/>
    <property type="project" value="UniProtKB-KW"/>
</dbReference>
<evidence type="ECO:0000256" key="16">
    <source>
        <dbReference type="ARBA" id="ARBA00042798"/>
    </source>
</evidence>
<dbReference type="KEGG" id="cfon:HZU75_13165"/>
<protein>
    <recommendedName>
        <fullName evidence="13">8-oxo-dGTP diphosphatase</fullName>
        <ecNumber evidence="12">3.6.1.55</ecNumber>
    </recommendedName>
    <alternativeName>
        <fullName evidence="16">7,8-dihydro-8-oxoguanine-triphosphatase</fullName>
    </alternativeName>
    <alternativeName>
        <fullName evidence="15">Mutator protein MutT</fullName>
    </alternativeName>
    <alternativeName>
        <fullName evidence="14">dGTP pyrophosphohydrolase</fullName>
    </alternativeName>
</protein>
<dbReference type="GO" id="GO:0006260">
    <property type="term" value="P:DNA replication"/>
    <property type="evidence" value="ECO:0007669"/>
    <property type="project" value="UniProtKB-KW"/>
</dbReference>
<sequence>MRKITRVAAGILLQPDGQFLMASRPAGKPYAGYWEFPGGKLEAGESALEALKRELQEELGINVTAATPWLCQRFDYPHALVELHFFRVTAWEGAMHSHEGQQFAWQQAGHLQVSPILPANGPILRGLSQPQLLRFTPAGLLDNEALVSQIKQYWAQSDAWFVLREPQLDADSYAALCQQITQLPRPHGGKLIAHGSLELASQLPVDGIHLSATQLMACTSRPRGFDWVGASTHDQQQLAQVQTLGLDYAVLGHVNNTASHPDEPPLGWDEFGCLLKQGWSFPCFAIGGQSVATLPLAQSYGAQGVAVLRAAWQC</sequence>
<dbReference type="GO" id="GO:0046872">
    <property type="term" value="F:metal ion binding"/>
    <property type="evidence" value="ECO:0007669"/>
    <property type="project" value="UniProtKB-KW"/>
</dbReference>
<dbReference type="EMBL" id="CP058952">
    <property type="protein sequence ID" value="QLI83288.1"/>
    <property type="molecule type" value="Genomic_DNA"/>
</dbReference>
<dbReference type="PROSITE" id="PS00893">
    <property type="entry name" value="NUDIX_BOX"/>
    <property type="match status" value="1"/>
</dbReference>
<evidence type="ECO:0000256" key="5">
    <source>
        <dbReference type="ARBA" id="ARBA00022723"/>
    </source>
</evidence>
<dbReference type="NCBIfam" id="NF006530">
    <property type="entry name" value="PRK08999.1"/>
    <property type="match status" value="1"/>
</dbReference>
<dbReference type="PRINTS" id="PR00502">
    <property type="entry name" value="NUDIXFAMILY"/>
</dbReference>
<dbReference type="GO" id="GO:0044715">
    <property type="term" value="F:8-oxo-dGDP phosphatase activity"/>
    <property type="evidence" value="ECO:0007669"/>
    <property type="project" value="TreeGrafter"/>
</dbReference>
<keyword evidence="8" id="KW-0460">Magnesium</keyword>
<name>A0A7D5ZJF5_9NEIS</name>
<dbReference type="PROSITE" id="PS51462">
    <property type="entry name" value="NUDIX"/>
    <property type="match status" value="1"/>
</dbReference>
<dbReference type="InterPro" id="IPR022998">
    <property type="entry name" value="ThiamineP_synth_TenI"/>
</dbReference>
<dbReference type="EC" id="3.6.1.55" evidence="12"/>
<dbReference type="SUPFAM" id="SSF55811">
    <property type="entry name" value="Nudix"/>
    <property type="match status" value="1"/>
</dbReference>
<accession>A0A7D5ZJF5</accession>
<keyword evidence="3" id="KW-0515">Mutator protein</keyword>
<evidence type="ECO:0000256" key="10">
    <source>
        <dbReference type="ARBA" id="ARBA00035861"/>
    </source>
</evidence>
<keyword evidence="6" id="KW-0227">DNA damage</keyword>
<dbReference type="InterPro" id="IPR000086">
    <property type="entry name" value="NUDIX_hydrolase_dom"/>
</dbReference>
<evidence type="ECO:0000256" key="12">
    <source>
        <dbReference type="ARBA" id="ARBA00038905"/>
    </source>
</evidence>
<evidence type="ECO:0000313" key="20">
    <source>
        <dbReference type="Proteomes" id="UP000510822"/>
    </source>
</evidence>
<proteinExistence type="inferred from homology"/>
<comment type="catalytic activity">
    <reaction evidence="10">
        <text>8-oxo-dGTP + H2O = 8-oxo-dGMP + diphosphate + H(+)</text>
        <dbReference type="Rhea" id="RHEA:31575"/>
        <dbReference type="ChEBI" id="CHEBI:15377"/>
        <dbReference type="ChEBI" id="CHEBI:15378"/>
        <dbReference type="ChEBI" id="CHEBI:33019"/>
        <dbReference type="ChEBI" id="CHEBI:63224"/>
        <dbReference type="ChEBI" id="CHEBI:77896"/>
        <dbReference type="EC" id="3.6.1.55"/>
    </reaction>
</comment>
<comment type="catalytic activity">
    <reaction evidence="11">
        <text>8-oxo-GTP + H2O = 8-oxo-GMP + diphosphate + H(+)</text>
        <dbReference type="Rhea" id="RHEA:67616"/>
        <dbReference type="ChEBI" id="CHEBI:15377"/>
        <dbReference type="ChEBI" id="CHEBI:15378"/>
        <dbReference type="ChEBI" id="CHEBI:33019"/>
        <dbReference type="ChEBI" id="CHEBI:143553"/>
        <dbReference type="ChEBI" id="CHEBI:145694"/>
    </reaction>
</comment>
<keyword evidence="5" id="KW-0479">Metal-binding</keyword>
<dbReference type="InterPro" id="IPR047127">
    <property type="entry name" value="MutT-like"/>
</dbReference>
<dbReference type="SUPFAM" id="SSF51391">
    <property type="entry name" value="Thiamin phosphate synthase"/>
    <property type="match status" value="1"/>
</dbReference>
<evidence type="ECO:0000256" key="4">
    <source>
        <dbReference type="ARBA" id="ARBA00022705"/>
    </source>
</evidence>
<dbReference type="CDD" id="cd00564">
    <property type="entry name" value="TMP_TenI"/>
    <property type="match status" value="1"/>
</dbReference>
<reference evidence="19 20" key="1">
    <citation type="journal article" date="2016" name="Int. J. Syst. Evol. Microbiol.">
        <title>Chitinibacter fontanus sp. nov., isolated from a spring.</title>
        <authorList>
            <person name="Sheu S.Y."/>
            <person name="Li Y.S."/>
            <person name="Young C.C."/>
            <person name="Chen W.M."/>
        </authorList>
    </citation>
    <scope>NUCLEOTIDE SEQUENCE [LARGE SCALE GENOMIC DNA]</scope>
    <source>
        <strain evidence="19 20">STM-7</strain>
    </source>
</reference>
<gene>
    <name evidence="19" type="ORF">HZU75_13165</name>
</gene>
<keyword evidence="9" id="KW-0234">DNA repair</keyword>
<evidence type="ECO:0000313" key="19">
    <source>
        <dbReference type="EMBL" id="QLI83288.1"/>
    </source>
</evidence>
<evidence type="ECO:0000256" key="6">
    <source>
        <dbReference type="ARBA" id="ARBA00022763"/>
    </source>
</evidence>